<keyword evidence="4" id="KW-0597">Phosphoprotein</keyword>
<dbReference type="InterPro" id="IPR003661">
    <property type="entry name" value="HisK_dim/P_dom"/>
</dbReference>
<dbReference type="PRINTS" id="PR00344">
    <property type="entry name" value="BCTRLSENSOR"/>
</dbReference>
<dbReference type="InterPro" id="IPR036097">
    <property type="entry name" value="HisK_dim/P_sf"/>
</dbReference>
<gene>
    <name evidence="16" type="ORF">FAK_32460</name>
</gene>
<dbReference type="PANTHER" id="PTHR42878:SF7">
    <property type="entry name" value="SENSOR HISTIDINE KINASE GLRK"/>
    <property type="match status" value="1"/>
</dbReference>
<dbReference type="GO" id="GO:0000156">
    <property type="term" value="F:phosphorelay response regulator activity"/>
    <property type="evidence" value="ECO:0007669"/>
    <property type="project" value="TreeGrafter"/>
</dbReference>
<dbReference type="SUPFAM" id="SSF55874">
    <property type="entry name" value="ATPase domain of HSP90 chaperone/DNA topoisomerase II/histidine kinase"/>
    <property type="match status" value="1"/>
</dbReference>
<dbReference type="KEGG" id="dmp:FAK_32460"/>
<name>A0AAU9EXC5_9BACT</name>
<feature type="domain" description="PAS" evidence="13">
    <location>
        <begin position="20"/>
        <end position="87"/>
    </location>
</feature>
<dbReference type="GO" id="GO:0016020">
    <property type="term" value="C:membrane"/>
    <property type="evidence" value="ECO:0007669"/>
    <property type="project" value="UniProtKB-SubCell"/>
</dbReference>
<evidence type="ECO:0000256" key="3">
    <source>
        <dbReference type="ARBA" id="ARBA00012438"/>
    </source>
</evidence>
<keyword evidence="6" id="KW-0812">Transmembrane</keyword>
<comment type="catalytic activity">
    <reaction evidence="1">
        <text>ATP + protein L-histidine = ADP + protein N-phospho-L-histidine.</text>
        <dbReference type="EC" id="2.7.13.3"/>
    </reaction>
</comment>
<keyword evidence="5" id="KW-0808">Transferase</keyword>
<dbReference type="GO" id="GO:0007234">
    <property type="term" value="P:osmosensory signaling via phosphorelay pathway"/>
    <property type="evidence" value="ECO:0007669"/>
    <property type="project" value="TreeGrafter"/>
</dbReference>
<keyword evidence="11" id="KW-0902">Two-component regulatory system</keyword>
<dbReference type="Pfam" id="PF02518">
    <property type="entry name" value="HATPase_c"/>
    <property type="match status" value="1"/>
</dbReference>
<dbReference type="Gene3D" id="3.30.565.10">
    <property type="entry name" value="Histidine kinase-like ATPase, C-terminal domain"/>
    <property type="match status" value="1"/>
</dbReference>
<dbReference type="FunFam" id="3.30.565.10:FF:000006">
    <property type="entry name" value="Sensor histidine kinase WalK"/>
    <property type="match status" value="1"/>
</dbReference>
<keyword evidence="12" id="KW-0472">Membrane</keyword>
<dbReference type="PANTHER" id="PTHR42878">
    <property type="entry name" value="TWO-COMPONENT HISTIDINE KINASE"/>
    <property type="match status" value="1"/>
</dbReference>
<dbReference type="AlphaFoldDB" id="A0AAU9EXC5"/>
<evidence type="ECO:0000256" key="2">
    <source>
        <dbReference type="ARBA" id="ARBA00004141"/>
    </source>
</evidence>
<evidence type="ECO:0000256" key="1">
    <source>
        <dbReference type="ARBA" id="ARBA00000085"/>
    </source>
</evidence>
<dbReference type="Gene3D" id="1.10.287.130">
    <property type="match status" value="1"/>
</dbReference>
<protein>
    <recommendedName>
        <fullName evidence="3">histidine kinase</fullName>
        <ecNumber evidence="3">2.7.13.3</ecNumber>
    </recommendedName>
</protein>
<evidence type="ECO:0000256" key="12">
    <source>
        <dbReference type="ARBA" id="ARBA00023136"/>
    </source>
</evidence>
<keyword evidence="7" id="KW-0547">Nucleotide-binding</keyword>
<dbReference type="SUPFAM" id="SSF47384">
    <property type="entry name" value="Homodimeric domain of signal transducing histidine kinase"/>
    <property type="match status" value="1"/>
</dbReference>
<dbReference type="GO" id="GO:0030295">
    <property type="term" value="F:protein kinase activator activity"/>
    <property type="evidence" value="ECO:0007669"/>
    <property type="project" value="TreeGrafter"/>
</dbReference>
<dbReference type="Pfam" id="PF00512">
    <property type="entry name" value="HisKA"/>
    <property type="match status" value="1"/>
</dbReference>
<dbReference type="InterPro" id="IPR003594">
    <property type="entry name" value="HATPase_dom"/>
</dbReference>
<keyword evidence="8" id="KW-0418">Kinase</keyword>
<dbReference type="GO" id="GO:0000155">
    <property type="term" value="F:phosphorelay sensor kinase activity"/>
    <property type="evidence" value="ECO:0007669"/>
    <property type="project" value="InterPro"/>
</dbReference>
<organism evidence="16 17">
    <name type="scientific">Desulfoferula mesophila</name>
    <dbReference type="NCBI Taxonomy" id="3058419"/>
    <lineage>
        <taxon>Bacteria</taxon>
        <taxon>Pseudomonadati</taxon>
        <taxon>Thermodesulfobacteriota</taxon>
        <taxon>Desulfarculia</taxon>
        <taxon>Desulfarculales</taxon>
        <taxon>Desulfarculaceae</taxon>
        <taxon>Desulfoferula</taxon>
    </lineage>
</organism>
<dbReference type="CDD" id="cd00082">
    <property type="entry name" value="HisKA"/>
    <property type="match status" value="1"/>
</dbReference>
<dbReference type="CDD" id="cd00130">
    <property type="entry name" value="PAS"/>
    <property type="match status" value="1"/>
</dbReference>
<dbReference type="EC" id="2.7.13.3" evidence="3"/>
<keyword evidence="10" id="KW-1133">Transmembrane helix</keyword>
<dbReference type="CDD" id="cd00075">
    <property type="entry name" value="HATPase"/>
    <property type="match status" value="1"/>
</dbReference>
<comment type="subcellular location">
    <subcellularLocation>
        <location evidence="2">Membrane</location>
        <topology evidence="2">Multi-pass membrane protein</topology>
    </subcellularLocation>
</comment>
<dbReference type="InterPro" id="IPR036890">
    <property type="entry name" value="HATPase_C_sf"/>
</dbReference>
<evidence type="ECO:0000313" key="16">
    <source>
        <dbReference type="EMBL" id="BEQ16180.1"/>
    </source>
</evidence>
<evidence type="ECO:0000259" key="15">
    <source>
        <dbReference type="SMART" id="SM00388"/>
    </source>
</evidence>
<dbReference type="InterPro" id="IPR013656">
    <property type="entry name" value="PAS_4"/>
</dbReference>
<feature type="domain" description="Histidine kinase/HSP90-like ATPase" evidence="14">
    <location>
        <begin position="256"/>
        <end position="366"/>
    </location>
</feature>
<accession>A0AAU9EXC5</accession>
<evidence type="ECO:0000256" key="8">
    <source>
        <dbReference type="ARBA" id="ARBA00022777"/>
    </source>
</evidence>
<evidence type="ECO:0000313" key="17">
    <source>
        <dbReference type="Proteomes" id="UP001366166"/>
    </source>
</evidence>
<dbReference type="GO" id="GO:0005524">
    <property type="term" value="F:ATP binding"/>
    <property type="evidence" value="ECO:0007669"/>
    <property type="project" value="UniProtKB-KW"/>
</dbReference>
<dbReference type="SMART" id="SM00387">
    <property type="entry name" value="HATPase_c"/>
    <property type="match status" value="1"/>
</dbReference>
<evidence type="ECO:0000256" key="10">
    <source>
        <dbReference type="ARBA" id="ARBA00022989"/>
    </source>
</evidence>
<evidence type="ECO:0000256" key="11">
    <source>
        <dbReference type="ARBA" id="ARBA00023012"/>
    </source>
</evidence>
<dbReference type="Gene3D" id="3.30.450.20">
    <property type="entry name" value="PAS domain"/>
    <property type="match status" value="1"/>
</dbReference>
<evidence type="ECO:0000256" key="9">
    <source>
        <dbReference type="ARBA" id="ARBA00022840"/>
    </source>
</evidence>
<evidence type="ECO:0000259" key="13">
    <source>
        <dbReference type="SMART" id="SM00091"/>
    </source>
</evidence>
<dbReference type="NCBIfam" id="TIGR00229">
    <property type="entry name" value="sensory_box"/>
    <property type="match status" value="1"/>
</dbReference>
<keyword evidence="17" id="KW-1185">Reference proteome</keyword>
<dbReference type="EMBL" id="AP028679">
    <property type="protein sequence ID" value="BEQ16180.1"/>
    <property type="molecule type" value="Genomic_DNA"/>
</dbReference>
<keyword evidence="9" id="KW-0067">ATP-binding</keyword>
<dbReference type="InterPro" id="IPR004358">
    <property type="entry name" value="Sig_transdc_His_kin-like_C"/>
</dbReference>
<dbReference type="Proteomes" id="UP001366166">
    <property type="component" value="Chromosome"/>
</dbReference>
<sequence>MEKSRKKPAATKKPADESREYAESIINTIREPLIVLDQDLRVISASRSFYKFFNVKTEETLGQLIYDLGNKQWDIPKLRELLETILPDKTTFDSYEVDHTFETIGRRTMLLNAQQVERALGKERIILLALEDITEFKTLERERANLVNMFAHDMKSPLVGIQGFALRLLKEGQASKPDKQRQYLEVIRREAAQLEKVVNDFLDYSRLESGNLKLNFSTVDLDKELLELVESFQPRFNEAGIGLNLISVEKLPVIQADAGNLRRACTNLLDNALKYSSEGSQVTIEAQAGEDSVTLRFIDQGVGIAPDELPYIFEMFYRAANHCKKPGHGLGLAGVEAVVKGHGGEVTVSSEVGKGSVFSVLLPLNHTGRFAQHSKA</sequence>
<dbReference type="SUPFAM" id="SSF55785">
    <property type="entry name" value="PYP-like sensor domain (PAS domain)"/>
    <property type="match status" value="1"/>
</dbReference>
<reference evidence="17" key="1">
    <citation type="journal article" date="2023" name="Arch. Microbiol.">
        <title>Desulfoferula mesophilus gen. nov. sp. nov., a mesophilic sulfate-reducing bacterium isolated from a brackish lake sediment.</title>
        <authorList>
            <person name="Watanabe T."/>
            <person name="Yabe T."/>
            <person name="Tsuji J.M."/>
            <person name="Fukui M."/>
        </authorList>
    </citation>
    <scope>NUCLEOTIDE SEQUENCE [LARGE SCALE GENOMIC DNA]</scope>
    <source>
        <strain evidence="17">12FAK</strain>
    </source>
</reference>
<dbReference type="Pfam" id="PF08448">
    <property type="entry name" value="PAS_4"/>
    <property type="match status" value="1"/>
</dbReference>
<evidence type="ECO:0000256" key="7">
    <source>
        <dbReference type="ARBA" id="ARBA00022741"/>
    </source>
</evidence>
<evidence type="ECO:0000256" key="4">
    <source>
        <dbReference type="ARBA" id="ARBA00022553"/>
    </source>
</evidence>
<feature type="domain" description="Signal transduction histidine kinase dimerisation/phosphoacceptor" evidence="15">
    <location>
        <begin position="142"/>
        <end position="210"/>
    </location>
</feature>
<evidence type="ECO:0000256" key="6">
    <source>
        <dbReference type="ARBA" id="ARBA00022692"/>
    </source>
</evidence>
<dbReference type="InterPro" id="IPR000014">
    <property type="entry name" value="PAS"/>
</dbReference>
<dbReference type="SMART" id="SM00388">
    <property type="entry name" value="HisKA"/>
    <property type="match status" value="1"/>
</dbReference>
<dbReference type="InterPro" id="IPR050351">
    <property type="entry name" value="BphY/WalK/GraS-like"/>
</dbReference>
<dbReference type="InterPro" id="IPR035965">
    <property type="entry name" value="PAS-like_dom_sf"/>
</dbReference>
<dbReference type="SMART" id="SM00091">
    <property type="entry name" value="PAS"/>
    <property type="match status" value="1"/>
</dbReference>
<dbReference type="RefSeq" id="WP_338601657.1">
    <property type="nucleotide sequence ID" value="NZ_AP028679.1"/>
</dbReference>
<proteinExistence type="predicted"/>
<evidence type="ECO:0000256" key="5">
    <source>
        <dbReference type="ARBA" id="ARBA00022679"/>
    </source>
</evidence>
<evidence type="ECO:0000259" key="14">
    <source>
        <dbReference type="SMART" id="SM00387"/>
    </source>
</evidence>